<accession>A0A370THB7</accession>
<keyword evidence="4" id="KW-0723">Serine/threonine-protein kinase</keyword>
<dbReference type="RefSeq" id="XP_031867562.1">
    <property type="nucleotide sequence ID" value="XM_032016331.1"/>
</dbReference>
<evidence type="ECO:0000256" key="13">
    <source>
        <dbReference type="SAM" id="MobiDB-lite"/>
    </source>
</evidence>
<dbReference type="InterPro" id="IPR008271">
    <property type="entry name" value="Ser/Thr_kinase_AS"/>
</dbReference>
<evidence type="ECO:0000256" key="2">
    <source>
        <dbReference type="ARBA" id="ARBA00005575"/>
    </source>
</evidence>
<protein>
    <recommendedName>
        <fullName evidence="3">non-specific serine/threonine protein kinase</fullName>
        <ecNumber evidence="3">2.7.11.1</ecNumber>
    </recommendedName>
    <alternativeName>
        <fullName evidence="10">Autophagy-related protein 1</fullName>
    </alternativeName>
</protein>
<dbReference type="GO" id="GO:0034727">
    <property type="term" value="P:piecemeal microautophagy of the nucleus"/>
    <property type="evidence" value="ECO:0007669"/>
    <property type="project" value="TreeGrafter"/>
</dbReference>
<keyword evidence="5" id="KW-0808">Transferase</keyword>
<dbReference type="STRING" id="2656787.A0A370THB7"/>
<evidence type="ECO:0000256" key="5">
    <source>
        <dbReference type="ARBA" id="ARBA00022679"/>
    </source>
</evidence>
<comment type="catalytic activity">
    <reaction evidence="12">
        <text>L-seryl-[protein] + ATP = O-phospho-L-seryl-[protein] + ADP + H(+)</text>
        <dbReference type="Rhea" id="RHEA:17989"/>
        <dbReference type="Rhea" id="RHEA-COMP:9863"/>
        <dbReference type="Rhea" id="RHEA-COMP:11604"/>
        <dbReference type="ChEBI" id="CHEBI:15378"/>
        <dbReference type="ChEBI" id="CHEBI:29999"/>
        <dbReference type="ChEBI" id="CHEBI:30616"/>
        <dbReference type="ChEBI" id="CHEBI:83421"/>
        <dbReference type="ChEBI" id="CHEBI:456216"/>
        <dbReference type="EC" id="2.7.11.1"/>
    </reaction>
</comment>
<evidence type="ECO:0000256" key="1">
    <source>
        <dbReference type="ARBA" id="ARBA00004623"/>
    </source>
</evidence>
<dbReference type="GO" id="GO:0000045">
    <property type="term" value="P:autophagosome assembly"/>
    <property type="evidence" value="ECO:0007669"/>
    <property type="project" value="TreeGrafter"/>
</dbReference>
<gene>
    <name evidence="16" type="ORF">BP5553_07708</name>
</gene>
<dbReference type="PROSITE" id="PS00108">
    <property type="entry name" value="PROTEIN_KINASE_ST"/>
    <property type="match status" value="1"/>
</dbReference>
<dbReference type="GO" id="GO:0005829">
    <property type="term" value="C:cytosol"/>
    <property type="evidence" value="ECO:0007669"/>
    <property type="project" value="TreeGrafter"/>
</dbReference>
<dbReference type="GeneID" id="43600557"/>
<dbReference type="Proteomes" id="UP000254866">
    <property type="component" value="Unassembled WGS sequence"/>
</dbReference>
<evidence type="ECO:0000256" key="7">
    <source>
        <dbReference type="ARBA" id="ARBA00022777"/>
    </source>
</evidence>
<dbReference type="PANTHER" id="PTHR24348">
    <property type="entry name" value="SERINE/THREONINE-PROTEIN KINASE UNC-51-RELATED"/>
    <property type="match status" value="1"/>
</dbReference>
<dbReference type="InterPro" id="IPR045269">
    <property type="entry name" value="Atg1-like"/>
</dbReference>
<evidence type="ECO:0000259" key="15">
    <source>
        <dbReference type="PROSITE" id="PS50011"/>
    </source>
</evidence>
<dbReference type="EMBL" id="NPIC01000007">
    <property type="protein sequence ID" value="RDL34580.1"/>
    <property type="molecule type" value="Genomic_DNA"/>
</dbReference>
<dbReference type="GO" id="GO:0010506">
    <property type="term" value="P:regulation of autophagy"/>
    <property type="evidence" value="ECO:0007669"/>
    <property type="project" value="InterPro"/>
</dbReference>
<dbReference type="GO" id="GO:0000422">
    <property type="term" value="P:autophagy of mitochondrion"/>
    <property type="evidence" value="ECO:0007669"/>
    <property type="project" value="TreeGrafter"/>
</dbReference>
<dbReference type="Pfam" id="PF00498">
    <property type="entry name" value="FHA"/>
    <property type="match status" value="1"/>
</dbReference>
<evidence type="ECO:0000256" key="9">
    <source>
        <dbReference type="ARBA" id="ARBA00023006"/>
    </source>
</evidence>
<evidence type="ECO:0000256" key="11">
    <source>
        <dbReference type="ARBA" id="ARBA00047899"/>
    </source>
</evidence>
<dbReference type="GO" id="GO:0034045">
    <property type="term" value="C:phagophore assembly site membrane"/>
    <property type="evidence" value="ECO:0007669"/>
    <property type="project" value="UniProtKB-SubCell"/>
</dbReference>
<dbReference type="Pfam" id="PF00069">
    <property type="entry name" value="Pkinase"/>
    <property type="match status" value="1"/>
</dbReference>
<dbReference type="PANTHER" id="PTHR24348:SF22">
    <property type="entry name" value="NON-SPECIFIC SERINE_THREONINE PROTEIN KINASE"/>
    <property type="match status" value="1"/>
</dbReference>
<evidence type="ECO:0000256" key="6">
    <source>
        <dbReference type="ARBA" id="ARBA00022741"/>
    </source>
</evidence>
<dbReference type="PROSITE" id="PS50006">
    <property type="entry name" value="FHA_DOMAIN"/>
    <property type="match status" value="1"/>
</dbReference>
<evidence type="ECO:0000313" key="16">
    <source>
        <dbReference type="EMBL" id="RDL34580.1"/>
    </source>
</evidence>
<keyword evidence="8" id="KW-0067">ATP-binding</keyword>
<comment type="caution">
    <text evidence="16">The sequence shown here is derived from an EMBL/GenBank/DDBJ whole genome shotgun (WGS) entry which is preliminary data.</text>
</comment>
<evidence type="ECO:0000256" key="8">
    <source>
        <dbReference type="ARBA" id="ARBA00022840"/>
    </source>
</evidence>
<comment type="subcellular location">
    <subcellularLocation>
        <location evidence="1">Preautophagosomal structure membrane</location>
        <topology evidence="1">Peripheral membrane protein</topology>
    </subcellularLocation>
</comment>
<dbReference type="InterPro" id="IPR000253">
    <property type="entry name" value="FHA_dom"/>
</dbReference>
<feature type="domain" description="FHA" evidence="14">
    <location>
        <begin position="125"/>
        <end position="172"/>
    </location>
</feature>
<name>A0A370THB7_9HELO</name>
<dbReference type="Gene3D" id="1.10.510.10">
    <property type="entry name" value="Transferase(Phosphotransferase) domain 1"/>
    <property type="match status" value="1"/>
</dbReference>
<feature type="region of interest" description="Disordered" evidence="13">
    <location>
        <begin position="83"/>
        <end position="112"/>
    </location>
</feature>
<feature type="region of interest" description="Disordered" evidence="13">
    <location>
        <begin position="542"/>
        <end position="594"/>
    </location>
</feature>
<dbReference type="GO" id="GO:0042594">
    <property type="term" value="P:response to starvation"/>
    <property type="evidence" value="ECO:0007669"/>
    <property type="project" value="TreeGrafter"/>
</dbReference>
<feature type="domain" description="Protein kinase" evidence="15">
    <location>
        <begin position="257"/>
        <end position="501"/>
    </location>
</feature>
<keyword evidence="6" id="KW-0547">Nucleotide-binding</keyword>
<evidence type="ECO:0000256" key="4">
    <source>
        <dbReference type="ARBA" id="ARBA00022527"/>
    </source>
</evidence>
<reference evidence="16 17" key="1">
    <citation type="journal article" date="2018" name="IMA Fungus">
        <title>IMA Genome-F 9: Draft genome sequence of Annulohypoxylon stygium, Aspergillus mulundensis, Berkeleyomyces basicola (syn. Thielaviopsis basicola), Ceratocystis smalleyi, two Cercospora beticola strains, Coleophoma cylindrospora, Fusarium fracticaudum, Phialophora cf. hyalina, and Morchella septimelata.</title>
        <authorList>
            <person name="Wingfield B.D."/>
            <person name="Bills G.F."/>
            <person name="Dong Y."/>
            <person name="Huang W."/>
            <person name="Nel W.J."/>
            <person name="Swalarsk-Parry B.S."/>
            <person name="Vaghefi N."/>
            <person name="Wilken P.M."/>
            <person name="An Z."/>
            <person name="de Beer Z.W."/>
            <person name="De Vos L."/>
            <person name="Chen L."/>
            <person name="Duong T.A."/>
            <person name="Gao Y."/>
            <person name="Hammerbacher A."/>
            <person name="Kikkert J.R."/>
            <person name="Li Y."/>
            <person name="Li H."/>
            <person name="Li K."/>
            <person name="Li Q."/>
            <person name="Liu X."/>
            <person name="Ma X."/>
            <person name="Naidoo K."/>
            <person name="Pethybridge S.J."/>
            <person name="Sun J."/>
            <person name="Steenkamp E.T."/>
            <person name="van der Nest M.A."/>
            <person name="van Wyk S."/>
            <person name="Wingfield M.J."/>
            <person name="Xiong C."/>
            <person name="Yue Q."/>
            <person name="Zhang X."/>
        </authorList>
    </citation>
    <scope>NUCLEOTIDE SEQUENCE [LARGE SCALE GENOMIC DNA]</scope>
    <source>
        <strain evidence="16 17">BP 5553</strain>
    </source>
</reference>
<keyword evidence="7" id="KW-0418">Kinase</keyword>
<dbReference type="SUPFAM" id="SSF49879">
    <property type="entry name" value="SMAD/FHA domain"/>
    <property type="match status" value="1"/>
</dbReference>
<keyword evidence="9" id="KW-0072">Autophagy</keyword>
<dbReference type="Gene3D" id="3.30.200.20">
    <property type="entry name" value="Phosphorylase Kinase, domain 1"/>
    <property type="match status" value="1"/>
</dbReference>
<comment type="catalytic activity">
    <reaction evidence="11">
        <text>L-threonyl-[protein] + ATP = O-phospho-L-threonyl-[protein] + ADP + H(+)</text>
        <dbReference type="Rhea" id="RHEA:46608"/>
        <dbReference type="Rhea" id="RHEA-COMP:11060"/>
        <dbReference type="Rhea" id="RHEA-COMP:11605"/>
        <dbReference type="ChEBI" id="CHEBI:15378"/>
        <dbReference type="ChEBI" id="CHEBI:30013"/>
        <dbReference type="ChEBI" id="CHEBI:30616"/>
        <dbReference type="ChEBI" id="CHEBI:61977"/>
        <dbReference type="ChEBI" id="CHEBI:456216"/>
        <dbReference type="EC" id="2.7.11.1"/>
    </reaction>
</comment>
<keyword evidence="17" id="KW-1185">Reference proteome</keyword>
<feature type="compositionally biased region" description="Polar residues" evidence="13">
    <location>
        <begin position="569"/>
        <end position="587"/>
    </location>
</feature>
<dbReference type="Gene3D" id="2.60.200.20">
    <property type="match status" value="1"/>
</dbReference>
<dbReference type="InterPro" id="IPR000719">
    <property type="entry name" value="Prot_kinase_dom"/>
</dbReference>
<proteinExistence type="inferred from homology"/>
<evidence type="ECO:0000259" key="14">
    <source>
        <dbReference type="PROSITE" id="PS50006"/>
    </source>
</evidence>
<dbReference type="GO" id="GO:0005524">
    <property type="term" value="F:ATP binding"/>
    <property type="evidence" value="ECO:0007669"/>
    <property type="project" value="UniProtKB-KW"/>
</dbReference>
<organism evidence="16 17">
    <name type="scientific">Venustampulla echinocandica</name>
    <dbReference type="NCBI Taxonomy" id="2656787"/>
    <lineage>
        <taxon>Eukaryota</taxon>
        <taxon>Fungi</taxon>
        <taxon>Dikarya</taxon>
        <taxon>Ascomycota</taxon>
        <taxon>Pezizomycotina</taxon>
        <taxon>Leotiomycetes</taxon>
        <taxon>Helotiales</taxon>
        <taxon>Pleuroascaceae</taxon>
        <taxon>Venustampulla</taxon>
    </lineage>
</organism>
<evidence type="ECO:0000256" key="3">
    <source>
        <dbReference type="ARBA" id="ARBA00012513"/>
    </source>
</evidence>
<dbReference type="InterPro" id="IPR008984">
    <property type="entry name" value="SMAD_FHA_dom_sf"/>
</dbReference>
<evidence type="ECO:0000256" key="10">
    <source>
        <dbReference type="ARBA" id="ARBA00030237"/>
    </source>
</evidence>
<dbReference type="AlphaFoldDB" id="A0A370THB7"/>
<feature type="compositionally biased region" description="Basic and acidic residues" evidence="13">
    <location>
        <begin position="550"/>
        <end position="567"/>
    </location>
</feature>
<evidence type="ECO:0000313" key="17">
    <source>
        <dbReference type="Proteomes" id="UP000254866"/>
    </source>
</evidence>
<sequence>MQLDWIWQQIYSVKAALNDFGKDDHPTAILNAIVSPIMEDPNSIAWLFAVTSEGTVVGKRSWEAIRMNKSGYELCMPIERQAESDLRSRETTVSLDDEEDNPQDGTSSPGLHLTFDSELKGGNGLMFGNDPNSCDIVLPKLKHINDRHCSLTFDNQRRLILRDFSRTGTVVTYDGKGGELRRHFTWILGGAGAPKGIKDIGIKIQGISFRIKVSRHDESPQPCNTNVDRFLQKSDELLLGGLGIQSPTAPPSQGPIRLKQETLGMGTFAVVRRFWDVSTGAEYAYKEPCDKREFNWDLWEKEADIMRQISHDHVVKLMEWVFTPSPQLVLEYIPFGSLEGMELSLDESTAVLSQGLSALVDLHGRQVPIVHRDIKPGNILLQSLDPFHIKLTDFGVSKASGDLSTFCGTRCYLAPEVYNKTRYTSAVDIWSLGVVAFECAYGLPNNRTGRYQERDWCELIVDQANDWENGGLIDLLSTAMLIMDPKLRGSAPDCYREASRLTIASYDRCLTPTPTSYAEESKIVAHYPVEGQEIGRGNVQTLSNTQNSFHDGDSTHSSHPSDDRYQRSDALSPSSKSPTITANSSNDAHPVESATGIDLFGGGWLQDPNCVGSSVASMGRESTEWSNWTTDTSGGDIPRSIPEPVEHEQYEDGDPHPAVGDSILPQDAYFINDGVQGQGQLEHVVEGAGTSSEYSAAEPLYTIHQGEGP</sequence>
<dbReference type="SUPFAM" id="SSF56112">
    <property type="entry name" value="Protein kinase-like (PK-like)"/>
    <property type="match status" value="1"/>
</dbReference>
<dbReference type="OrthoDB" id="5395461at2759"/>
<evidence type="ECO:0000256" key="12">
    <source>
        <dbReference type="ARBA" id="ARBA00048679"/>
    </source>
</evidence>
<dbReference type="GO" id="GO:0005776">
    <property type="term" value="C:autophagosome"/>
    <property type="evidence" value="ECO:0007669"/>
    <property type="project" value="TreeGrafter"/>
</dbReference>
<dbReference type="SMART" id="SM00220">
    <property type="entry name" value="S_TKc"/>
    <property type="match status" value="1"/>
</dbReference>
<dbReference type="PROSITE" id="PS50011">
    <property type="entry name" value="PROTEIN_KINASE_DOM"/>
    <property type="match status" value="1"/>
</dbReference>
<dbReference type="InterPro" id="IPR011009">
    <property type="entry name" value="Kinase-like_dom_sf"/>
</dbReference>
<dbReference type="GO" id="GO:0004674">
    <property type="term" value="F:protein serine/threonine kinase activity"/>
    <property type="evidence" value="ECO:0007669"/>
    <property type="project" value="UniProtKB-KW"/>
</dbReference>
<dbReference type="EC" id="2.7.11.1" evidence="3"/>
<dbReference type="GO" id="GO:0061709">
    <property type="term" value="P:reticulophagy"/>
    <property type="evidence" value="ECO:0007669"/>
    <property type="project" value="TreeGrafter"/>
</dbReference>
<comment type="similarity">
    <text evidence="2">Belongs to the protein kinase superfamily. CAMK Ser/Thr protein kinase family. CHEK2 subfamily.</text>
</comment>